<comment type="subcellular location">
    <subcellularLocation>
        <location evidence="1">Cytoplasm</location>
    </subcellularLocation>
</comment>
<evidence type="ECO:0000256" key="14">
    <source>
        <dbReference type="SAM" id="Coils"/>
    </source>
</evidence>
<evidence type="ECO:0000256" key="13">
    <source>
        <dbReference type="ARBA" id="ARBA00047483"/>
    </source>
</evidence>
<protein>
    <recommendedName>
        <fullName evidence="4">Aminoacyltransferase FemA</fullName>
        <ecNumber evidence="3">2.3.2.17</ecNumber>
    </recommendedName>
    <alternativeName>
        <fullName evidence="12">Factor essential for expression of methicillin resistance A</fullName>
    </alternativeName>
    <alternativeName>
        <fullName evidence="11">N-acetylmuramoyl-L-alanyl-D-glutamyl-L-lysyl-(N6-glycyl)-D-alanyl-D-alanine-diphosphoundecaprenyl-N-acetylglucosamine:glycine glycyltransferase</fullName>
    </alternativeName>
</protein>
<dbReference type="GO" id="GO:0071555">
    <property type="term" value="P:cell wall organization"/>
    <property type="evidence" value="ECO:0007669"/>
    <property type="project" value="UniProtKB-KW"/>
</dbReference>
<dbReference type="GO" id="GO:0009252">
    <property type="term" value="P:peptidoglycan biosynthetic process"/>
    <property type="evidence" value="ECO:0007669"/>
    <property type="project" value="UniProtKB-KW"/>
</dbReference>
<keyword evidence="8" id="KW-0573">Peptidoglycan synthesis</keyword>
<dbReference type="Gene3D" id="3.40.630.30">
    <property type="match status" value="2"/>
</dbReference>
<evidence type="ECO:0000313" key="16">
    <source>
        <dbReference type="Proteomes" id="UP000075418"/>
    </source>
</evidence>
<dbReference type="PANTHER" id="PTHR36174">
    <property type="entry name" value="LIPID II:GLYCINE GLYCYLTRANSFERASE"/>
    <property type="match status" value="1"/>
</dbReference>
<organism evidence="15 16">
    <name type="scientific">Staphylococcus kloosii</name>
    <dbReference type="NCBI Taxonomy" id="29384"/>
    <lineage>
        <taxon>Bacteria</taxon>
        <taxon>Bacillati</taxon>
        <taxon>Bacillota</taxon>
        <taxon>Bacilli</taxon>
        <taxon>Bacillales</taxon>
        <taxon>Staphylococcaceae</taxon>
        <taxon>Staphylococcus</taxon>
    </lineage>
</organism>
<evidence type="ECO:0000256" key="5">
    <source>
        <dbReference type="ARBA" id="ARBA00022490"/>
    </source>
</evidence>
<accession>A0A151A3L4</accession>
<dbReference type="GO" id="GO:0016755">
    <property type="term" value="F:aminoacyltransferase activity"/>
    <property type="evidence" value="ECO:0007669"/>
    <property type="project" value="InterPro"/>
</dbReference>
<gene>
    <name evidence="15" type="ORF">A0131_03825</name>
</gene>
<dbReference type="InterPro" id="IPR010978">
    <property type="entry name" value="tRNA-bd_arm"/>
</dbReference>
<dbReference type="PROSITE" id="PS51191">
    <property type="entry name" value="FEMABX"/>
    <property type="match status" value="1"/>
</dbReference>
<dbReference type="AlphaFoldDB" id="A0A151A3L4"/>
<evidence type="ECO:0000256" key="11">
    <source>
        <dbReference type="ARBA" id="ARBA00030706"/>
    </source>
</evidence>
<dbReference type="Pfam" id="PF02388">
    <property type="entry name" value="FemAB"/>
    <property type="match status" value="1"/>
</dbReference>
<evidence type="ECO:0000256" key="7">
    <source>
        <dbReference type="ARBA" id="ARBA00022960"/>
    </source>
</evidence>
<dbReference type="GO" id="GO:0008360">
    <property type="term" value="P:regulation of cell shape"/>
    <property type="evidence" value="ECO:0007669"/>
    <property type="project" value="UniProtKB-KW"/>
</dbReference>
<dbReference type="PANTHER" id="PTHR36174:SF2">
    <property type="entry name" value="AMINOACYLTRANSFERASE FEMA"/>
    <property type="match status" value="1"/>
</dbReference>
<keyword evidence="5" id="KW-0963">Cytoplasm</keyword>
<evidence type="ECO:0000256" key="4">
    <source>
        <dbReference type="ARBA" id="ARBA00016236"/>
    </source>
</evidence>
<dbReference type="InterPro" id="IPR050644">
    <property type="entry name" value="PG_Glycine_Bridge_Synth"/>
</dbReference>
<evidence type="ECO:0000256" key="8">
    <source>
        <dbReference type="ARBA" id="ARBA00022984"/>
    </source>
</evidence>
<evidence type="ECO:0000313" key="15">
    <source>
        <dbReference type="EMBL" id="KYH13932.1"/>
    </source>
</evidence>
<dbReference type="GO" id="GO:0000166">
    <property type="term" value="F:nucleotide binding"/>
    <property type="evidence" value="ECO:0007669"/>
    <property type="project" value="InterPro"/>
</dbReference>
<keyword evidence="10" id="KW-0961">Cell wall biogenesis/degradation</keyword>
<dbReference type="EC" id="2.3.2.17" evidence="3"/>
<dbReference type="Proteomes" id="UP000075418">
    <property type="component" value="Unassembled WGS sequence"/>
</dbReference>
<evidence type="ECO:0000256" key="6">
    <source>
        <dbReference type="ARBA" id="ARBA00022679"/>
    </source>
</evidence>
<name>A0A151A3L4_9STAP</name>
<dbReference type="SUPFAM" id="SSF46589">
    <property type="entry name" value="tRNA-binding arm"/>
    <property type="match status" value="1"/>
</dbReference>
<dbReference type="GO" id="GO:0005737">
    <property type="term" value="C:cytoplasm"/>
    <property type="evidence" value="ECO:0007669"/>
    <property type="project" value="UniProtKB-SubCell"/>
</dbReference>
<evidence type="ECO:0000256" key="1">
    <source>
        <dbReference type="ARBA" id="ARBA00004496"/>
    </source>
</evidence>
<evidence type="ECO:0000256" key="2">
    <source>
        <dbReference type="ARBA" id="ARBA00009943"/>
    </source>
</evidence>
<keyword evidence="9" id="KW-0012">Acyltransferase</keyword>
<dbReference type="SUPFAM" id="SSF55729">
    <property type="entry name" value="Acyl-CoA N-acyltransferases (Nat)"/>
    <property type="match status" value="2"/>
</dbReference>
<keyword evidence="7" id="KW-0133">Cell shape</keyword>
<keyword evidence="6" id="KW-0808">Transferase</keyword>
<evidence type="ECO:0000256" key="3">
    <source>
        <dbReference type="ARBA" id="ARBA00012466"/>
    </source>
</evidence>
<evidence type="ECO:0000256" key="9">
    <source>
        <dbReference type="ARBA" id="ARBA00023315"/>
    </source>
</evidence>
<dbReference type="RefSeq" id="WP_061854159.1">
    <property type="nucleotide sequence ID" value="NZ_LUGM01000002.1"/>
</dbReference>
<sequence>MFFTKLTEKEYGNFIRHHPVHFTQSVDQYNYREQNKGDVHLVGVKNNNNINVAACLLSEARAMKFFKYFYSHKGPVLDYQNKEVVQCFFKGLTKYLKKQKTLFVSVDPYIIENMRDADGEVLKSHDNTKLIHQLRKLGFKHQGYTVVYSQKSQIRWLSVLDLKDKSEQDLMKDMDYQTLRNIKKSIEMGVETTTIDISETNRFYKLFKKAEERHNFKYRENPYEFFIEAQKMYADHSMLKLAYIDLNKYIQKLNKKSDQLDEQLQQLQEKLSDNPNSKKSKSKVEQLQQQIKSNDKKLVEAQQLLEEEGEILDLAAALYIYNKDEVYYLSSGSDPKFYQFNGAYCLQWDMIQFAKNQNIPRYNFYGITGDFSDNAEDYGVQQFKKGFNAHVEEYIGDFVKAIHPIFYKIYQIINK</sequence>
<dbReference type="InterPro" id="IPR016181">
    <property type="entry name" value="Acyl_CoA_acyltransferase"/>
</dbReference>
<evidence type="ECO:0000256" key="12">
    <source>
        <dbReference type="ARBA" id="ARBA00032233"/>
    </source>
</evidence>
<dbReference type="Gene3D" id="1.20.58.90">
    <property type="match status" value="1"/>
</dbReference>
<keyword evidence="14" id="KW-0175">Coiled coil</keyword>
<reference evidence="15 16" key="1">
    <citation type="submission" date="2016-02" db="EMBL/GenBank/DDBJ databases">
        <title>Draft genome sequence of hydrocarbon degrading Staphylococcus saprophyticus Strain CNV2, isolated from crude-oil contaminated soil from Noonmati Oil Refinery, Guwahati, Assam, India.</title>
        <authorList>
            <person name="Mukherjee A."/>
            <person name="Chettri B."/>
            <person name="Langpoklakpam J."/>
            <person name="Singh A.K."/>
            <person name="Chattopadhyay D.J."/>
        </authorList>
    </citation>
    <scope>NUCLEOTIDE SEQUENCE [LARGE SCALE GENOMIC DNA]</scope>
    <source>
        <strain evidence="15 16">CNV2</strain>
    </source>
</reference>
<comment type="catalytic activity">
    <reaction evidence="13">
        <text>beta-D-GlcNAc-(1-&gt;4)-Mur2Ac(oyl-L-Ala-D-isoglutaminyl-L-Lys-(N(6)-Gly)-D-Ala-D-Ala)-di-trans,octa-cis-undecaprenyl diphosphate + 2 glycyl-tRNA(Gly) = MurNAc-L-Ala-D-isoglutaminyl-L-Lys-(N(6)-tri-Gly)-D-Ala-D-Ala-diphospho-di-trans,octa-cis-undecaprenyl-GlcNAc + 2 tRNA(Gly) + 2 H(+)</text>
        <dbReference type="Rhea" id="RHEA:30439"/>
        <dbReference type="Rhea" id="RHEA-COMP:9664"/>
        <dbReference type="Rhea" id="RHEA-COMP:9683"/>
        <dbReference type="ChEBI" id="CHEBI:15378"/>
        <dbReference type="ChEBI" id="CHEBI:62234"/>
        <dbReference type="ChEBI" id="CHEBI:62235"/>
        <dbReference type="ChEBI" id="CHEBI:78442"/>
        <dbReference type="ChEBI" id="CHEBI:78522"/>
        <dbReference type="EC" id="2.3.2.17"/>
    </reaction>
</comment>
<comment type="caution">
    <text evidence="15">The sequence shown here is derived from an EMBL/GenBank/DDBJ whole genome shotgun (WGS) entry which is preliminary data.</text>
</comment>
<feature type="coiled-coil region" evidence="14">
    <location>
        <begin position="243"/>
        <end position="304"/>
    </location>
</feature>
<proteinExistence type="inferred from homology"/>
<comment type="similarity">
    <text evidence="2">Belongs to the FemABX family.</text>
</comment>
<dbReference type="InterPro" id="IPR003447">
    <property type="entry name" value="FEMABX"/>
</dbReference>
<evidence type="ECO:0000256" key="10">
    <source>
        <dbReference type="ARBA" id="ARBA00023316"/>
    </source>
</evidence>
<dbReference type="EMBL" id="LUGM01000002">
    <property type="protein sequence ID" value="KYH13932.1"/>
    <property type="molecule type" value="Genomic_DNA"/>
</dbReference>